<evidence type="ECO:0000313" key="3">
    <source>
        <dbReference type="Proteomes" id="UP001597079"/>
    </source>
</evidence>
<dbReference type="Pfam" id="PF07301">
    <property type="entry name" value="DUF1453"/>
    <property type="match status" value="1"/>
</dbReference>
<dbReference type="EMBL" id="JBHUCX010000087">
    <property type="protein sequence ID" value="MFD1677176.1"/>
    <property type="molecule type" value="Genomic_DNA"/>
</dbReference>
<sequence length="236" mass="27492">MFIYNSIVLLMVLLVVWKGYKRARILIGWQPVWRIRVWGIVTLLVAALVLVLMVVASIYFATHLFLLHMVKWSQPSAVGTSIYSVSWVFDIIGIFIGCLSAIIAIHTTQFEMRNGDWHYKSNVYISLGVLVIFVAWIAFRIDYIYWIVQHTITVLHSIHHRFAAHGALSENEAQAKLFSEMKAQFITQLPSYFEDPWVKTPLMFTVSYYVYYFGTLLYKSRHLKLTKGLFKQRAMK</sequence>
<feature type="transmembrane region" description="Helical" evidence="1">
    <location>
        <begin position="117"/>
        <end position="139"/>
    </location>
</feature>
<keyword evidence="1" id="KW-0812">Transmembrane</keyword>
<dbReference type="RefSeq" id="WP_377945091.1">
    <property type="nucleotide sequence ID" value="NZ_JBHUCX010000087.1"/>
</dbReference>
<feature type="transmembrane region" description="Helical" evidence="1">
    <location>
        <begin position="200"/>
        <end position="218"/>
    </location>
</feature>
<proteinExistence type="predicted"/>
<evidence type="ECO:0000313" key="2">
    <source>
        <dbReference type="EMBL" id="MFD1677176.1"/>
    </source>
</evidence>
<feature type="transmembrane region" description="Helical" evidence="1">
    <location>
        <begin position="81"/>
        <end position="105"/>
    </location>
</feature>
<accession>A0ABW4JLC1</accession>
<reference evidence="3" key="1">
    <citation type="journal article" date="2019" name="Int. J. Syst. Evol. Microbiol.">
        <title>The Global Catalogue of Microorganisms (GCM) 10K type strain sequencing project: providing services to taxonomists for standard genome sequencing and annotation.</title>
        <authorList>
            <consortium name="The Broad Institute Genomics Platform"/>
            <consortium name="The Broad Institute Genome Sequencing Center for Infectious Disease"/>
            <person name="Wu L."/>
            <person name="Ma J."/>
        </authorList>
    </citation>
    <scope>NUCLEOTIDE SEQUENCE [LARGE SCALE GENOMIC DNA]</scope>
    <source>
        <strain evidence="3">CGMCC 1.12286</strain>
    </source>
</reference>
<dbReference type="Proteomes" id="UP001597079">
    <property type="component" value="Unassembled WGS sequence"/>
</dbReference>
<comment type="caution">
    <text evidence="2">The sequence shown here is derived from an EMBL/GenBank/DDBJ whole genome shotgun (WGS) entry which is preliminary data.</text>
</comment>
<organism evidence="2 3">
    <name type="scientific">Alicyclobacillus fodiniaquatilis</name>
    <dbReference type="NCBI Taxonomy" id="1661150"/>
    <lineage>
        <taxon>Bacteria</taxon>
        <taxon>Bacillati</taxon>
        <taxon>Bacillota</taxon>
        <taxon>Bacilli</taxon>
        <taxon>Bacillales</taxon>
        <taxon>Alicyclobacillaceae</taxon>
        <taxon>Alicyclobacillus</taxon>
    </lineage>
</organism>
<feature type="transmembrane region" description="Helical" evidence="1">
    <location>
        <begin position="6"/>
        <end position="23"/>
    </location>
</feature>
<dbReference type="InterPro" id="IPR058247">
    <property type="entry name" value="DUF1453"/>
</dbReference>
<keyword evidence="3" id="KW-1185">Reference proteome</keyword>
<feature type="transmembrane region" description="Helical" evidence="1">
    <location>
        <begin position="35"/>
        <end position="61"/>
    </location>
</feature>
<keyword evidence="1" id="KW-0472">Membrane</keyword>
<gene>
    <name evidence="2" type="ORF">ACFSB2_21105</name>
</gene>
<protein>
    <submittedName>
        <fullName evidence="2">Uncharacterized protein</fullName>
    </submittedName>
</protein>
<name>A0ABW4JLC1_9BACL</name>
<keyword evidence="1" id="KW-1133">Transmembrane helix</keyword>
<evidence type="ECO:0000256" key="1">
    <source>
        <dbReference type="SAM" id="Phobius"/>
    </source>
</evidence>